<evidence type="ECO:0000256" key="1">
    <source>
        <dbReference type="SAM" id="MobiDB-lite"/>
    </source>
</evidence>
<dbReference type="AlphaFoldDB" id="A0A9W8H616"/>
<feature type="compositionally biased region" description="Basic and acidic residues" evidence="1">
    <location>
        <begin position="34"/>
        <end position="43"/>
    </location>
</feature>
<feature type="region of interest" description="Disordered" evidence="1">
    <location>
        <begin position="1"/>
        <end position="43"/>
    </location>
</feature>
<protein>
    <submittedName>
        <fullName evidence="2">Uncharacterized protein</fullName>
    </submittedName>
</protein>
<accession>A0A9W8H616</accession>
<organism evidence="2 3">
    <name type="scientific">Coemansia interrupta</name>
    <dbReference type="NCBI Taxonomy" id="1126814"/>
    <lineage>
        <taxon>Eukaryota</taxon>
        <taxon>Fungi</taxon>
        <taxon>Fungi incertae sedis</taxon>
        <taxon>Zoopagomycota</taxon>
        <taxon>Kickxellomycotina</taxon>
        <taxon>Kickxellomycetes</taxon>
        <taxon>Kickxellales</taxon>
        <taxon>Kickxellaceae</taxon>
        <taxon>Coemansia</taxon>
    </lineage>
</organism>
<reference evidence="2" key="1">
    <citation type="submission" date="2022-07" db="EMBL/GenBank/DDBJ databases">
        <title>Phylogenomic reconstructions and comparative analyses of Kickxellomycotina fungi.</title>
        <authorList>
            <person name="Reynolds N.K."/>
            <person name="Stajich J.E."/>
            <person name="Barry K."/>
            <person name="Grigoriev I.V."/>
            <person name="Crous P."/>
            <person name="Smith M.E."/>
        </authorList>
    </citation>
    <scope>NUCLEOTIDE SEQUENCE</scope>
    <source>
        <strain evidence="2">BCRC 34489</strain>
    </source>
</reference>
<dbReference type="EMBL" id="JANBUM010000453">
    <property type="protein sequence ID" value="KAJ2776931.1"/>
    <property type="molecule type" value="Genomic_DNA"/>
</dbReference>
<name>A0A9W8H616_9FUNG</name>
<evidence type="ECO:0000313" key="2">
    <source>
        <dbReference type="EMBL" id="KAJ2776931.1"/>
    </source>
</evidence>
<sequence length="190" mass="22274">MREVSRSGGPGSGNASRVRRADFRNLSNSSRSGRGNEEPWRKRFREQCIDRLNNARDHSVMMRRQLSGMANGNGGSGMRPQSLYDSVDSSDEDEISEQEMYNIVQQEWSRFRAEMERDSLEYGVLDDSILDDIEDDINYSRSHRSDINMGSDDEQYQQYAEWERLENQMIEEQVIDEELMRMDFDMDDLE</sequence>
<comment type="caution">
    <text evidence="2">The sequence shown here is derived from an EMBL/GenBank/DDBJ whole genome shotgun (WGS) entry which is preliminary data.</text>
</comment>
<dbReference type="Proteomes" id="UP001140172">
    <property type="component" value="Unassembled WGS sequence"/>
</dbReference>
<proteinExistence type="predicted"/>
<evidence type="ECO:0000313" key="3">
    <source>
        <dbReference type="Proteomes" id="UP001140172"/>
    </source>
</evidence>
<dbReference type="OrthoDB" id="5587672at2759"/>
<keyword evidence="3" id="KW-1185">Reference proteome</keyword>
<gene>
    <name evidence="2" type="ORF">GGI15_004683</name>
</gene>